<dbReference type="Proteomes" id="UP000002014">
    <property type="component" value="Chromosome"/>
</dbReference>
<gene>
    <name evidence="2" type="ordered locus">P9215_00401</name>
</gene>
<dbReference type="STRING" id="93060.P9215_00401"/>
<sequence>MYKKTIFALLLFLAPMAFIEQIKDNNFSQIKSNKYVKNGNDNYQPIDSSFEANAENIIEIKNCWEEGDLLSQKRYCSSYETYFHNP</sequence>
<evidence type="ECO:0000256" key="1">
    <source>
        <dbReference type="SAM" id="SignalP"/>
    </source>
</evidence>
<evidence type="ECO:0000313" key="2">
    <source>
        <dbReference type="EMBL" id="ABV49659.1"/>
    </source>
</evidence>
<name>A8G228_PROM2</name>
<proteinExistence type="predicted"/>
<dbReference type="OrthoDB" id="9915682at2"/>
<feature type="signal peptide" evidence="1">
    <location>
        <begin position="1"/>
        <end position="19"/>
    </location>
</feature>
<evidence type="ECO:0000313" key="3">
    <source>
        <dbReference type="Proteomes" id="UP000002014"/>
    </source>
</evidence>
<dbReference type="RefSeq" id="WP_012006844.1">
    <property type="nucleotide sequence ID" value="NC_009840.1"/>
</dbReference>
<keyword evidence="1" id="KW-0732">Signal</keyword>
<dbReference type="AlphaFoldDB" id="A8G228"/>
<organism evidence="2 3">
    <name type="scientific">Prochlorococcus marinus (strain MIT 9215)</name>
    <dbReference type="NCBI Taxonomy" id="93060"/>
    <lineage>
        <taxon>Bacteria</taxon>
        <taxon>Bacillati</taxon>
        <taxon>Cyanobacteriota</taxon>
        <taxon>Cyanophyceae</taxon>
        <taxon>Synechococcales</taxon>
        <taxon>Prochlorococcaceae</taxon>
        <taxon>Prochlorococcus</taxon>
    </lineage>
</organism>
<protein>
    <submittedName>
        <fullName evidence="2">Uncharacterized protein</fullName>
    </submittedName>
</protein>
<dbReference type="KEGG" id="pmh:P9215_00401"/>
<reference evidence="2 3" key="1">
    <citation type="journal article" date="2007" name="PLoS Genet.">
        <title>Patterns and implications of gene gain and loss in the evolution of Prochlorococcus.</title>
        <authorList>
            <person name="Kettler G.C."/>
            <person name="Martiny A.C."/>
            <person name="Huang K."/>
            <person name="Zucker J."/>
            <person name="Coleman M.L."/>
            <person name="Rodrigue S."/>
            <person name="Chen F."/>
            <person name="Lapidus A."/>
            <person name="Ferriera S."/>
            <person name="Johnson J."/>
            <person name="Steglich C."/>
            <person name="Church G.M."/>
            <person name="Richardson P."/>
            <person name="Chisholm S.W."/>
        </authorList>
    </citation>
    <scope>NUCLEOTIDE SEQUENCE [LARGE SCALE GENOMIC DNA]</scope>
    <source>
        <strain evidence="2 3">MIT 9215</strain>
    </source>
</reference>
<dbReference type="EMBL" id="CP000825">
    <property type="protein sequence ID" value="ABV49659.1"/>
    <property type="molecule type" value="Genomic_DNA"/>
</dbReference>
<feature type="chain" id="PRO_5002722592" evidence="1">
    <location>
        <begin position="20"/>
        <end position="86"/>
    </location>
</feature>
<dbReference type="HOGENOM" id="CLU_2495373_0_0_3"/>
<accession>A8G228</accession>